<feature type="domain" description="HD-GYP" evidence="2">
    <location>
        <begin position="177"/>
        <end position="372"/>
    </location>
</feature>
<dbReference type="SUPFAM" id="SSF55781">
    <property type="entry name" value="GAF domain-like"/>
    <property type="match status" value="1"/>
</dbReference>
<dbReference type="AlphaFoldDB" id="A0A9D8KDF2"/>
<dbReference type="InterPro" id="IPR003018">
    <property type="entry name" value="GAF"/>
</dbReference>
<dbReference type="Pfam" id="PF01590">
    <property type="entry name" value="GAF"/>
    <property type="match status" value="1"/>
</dbReference>
<comment type="caution">
    <text evidence="3">The sequence shown here is derived from an EMBL/GenBank/DDBJ whole genome shotgun (WGS) entry which is preliminary data.</text>
</comment>
<gene>
    <name evidence="3" type="ORF">JW984_02465</name>
</gene>
<dbReference type="InterPro" id="IPR029016">
    <property type="entry name" value="GAF-like_dom_sf"/>
</dbReference>
<dbReference type="CDD" id="cd00077">
    <property type="entry name" value="HDc"/>
    <property type="match status" value="1"/>
</dbReference>
<evidence type="ECO:0000313" key="3">
    <source>
        <dbReference type="EMBL" id="MBN1572039.1"/>
    </source>
</evidence>
<dbReference type="PANTHER" id="PTHR43155">
    <property type="entry name" value="CYCLIC DI-GMP PHOSPHODIESTERASE PA4108-RELATED"/>
    <property type="match status" value="1"/>
</dbReference>
<dbReference type="Gene3D" id="3.30.450.40">
    <property type="match status" value="1"/>
</dbReference>
<organism evidence="3 4">
    <name type="scientific">Candidatus Zymogenus saltonus</name>
    <dbReference type="NCBI Taxonomy" id="2844893"/>
    <lineage>
        <taxon>Bacteria</taxon>
        <taxon>Deltaproteobacteria</taxon>
        <taxon>Candidatus Zymogenia</taxon>
        <taxon>Candidatus Zymogeniales</taxon>
        <taxon>Candidatus Zymogenaceae</taxon>
        <taxon>Candidatus Zymogenus</taxon>
    </lineage>
</organism>
<accession>A0A9D8KDF2</accession>
<dbReference type="SMART" id="SM00471">
    <property type="entry name" value="HDc"/>
    <property type="match status" value="1"/>
</dbReference>
<protein>
    <submittedName>
        <fullName evidence="3">HD domain-containing protein</fullName>
    </submittedName>
</protein>
<dbReference type="Pfam" id="PF13487">
    <property type="entry name" value="HD_5"/>
    <property type="match status" value="1"/>
</dbReference>
<reference evidence="3" key="1">
    <citation type="journal article" date="2021" name="Environ. Microbiol.">
        <title>Genomic characterization of three novel Desulfobacterota classes expand the metabolic and phylogenetic diversity of the phylum.</title>
        <authorList>
            <person name="Murphy C.L."/>
            <person name="Biggerstaff J."/>
            <person name="Eichhorn A."/>
            <person name="Ewing E."/>
            <person name="Shahan R."/>
            <person name="Soriano D."/>
            <person name="Stewart S."/>
            <person name="VanMol K."/>
            <person name="Walker R."/>
            <person name="Walters P."/>
            <person name="Elshahed M.S."/>
            <person name="Youssef N.H."/>
        </authorList>
    </citation>
    <scope>NUCLEOTIDE SEQUENCE</scope>
    <source>
        <strain evidence="3">Zod_Metabat.24</strain>
    </source>
</reference>
<dbReference type="InterPro" id="IPR037522">
    <property type="entry name" value="HD_GYP_dom"/>
</dbReference>
<evidence type="ECO:0000259" key="2">
    <source>
        <dbReference type="PROSITE" id="PS51832"/>
    </source>
</evidence>
<evidence type="ECO:0000313" key="4">
    <source>
        <dbReference type="Proteomes" id="UP000809273"/>
    </source>
</evidence>
<reference evidence="3" key="2">
    <citation type="submission" date="2021-01" db="EMBL/GenBank/DDBJ databases">
        <authorList>
            <person name="Hahn C.R."/>
            <person name="Youssef N.H."/>
            <person name="Elshahed M."/>
        </authorList>
    </citation>
    <scope>NUCLEOTIDE SEQUENCE</scope>
    <source>
        <strain evidence="3">Zod_Metabat.24</strain>
    </source>
</reference>
<dbReference type="SMART" id="SM00065">
    <property type="entry name" value="GAF"/>
    <property type="match status" value="1"/>
</dbReference>
<sequence length="374" mass="42402">MRLIKEKERGIGKISELMEISRILNLSLEPKIVRQKTIEAVTRLLDCETASLLLVDEEKGELYFEVALGEKGDMVKEIRLKMGEGIAGWVAENNEAVLLNDVKSDKRHSHRADAKSTFVTRNMVCAPMVINEKVIGVLQAINRLEKKEFVTYDLDLLKSLSHQVAIAVDNARLHDDLRETFYQTAEALADAIEKRDPYTGNHTIRVMRYSMVLAEYFNLSYDERESLRLASILHDVGKIGIEDSILRKDSPLSEQEYEKIKSHPNVGGEILRHIKRLEKVLPAIKYHHERIDGDGYPEGLKNEEIPFLAKIIAVADTFDAMTTDRPYRAALSDREAIDELKKQAGTQLDSEVVKAFIVSYENGRIKKTGDGPLE</sequence>
<dbReference type="SUPFAM" id="SSF109604">
    <property type="entry name" value="HD-domain/PDEase-like"/>
    <property type="match status" value="1"/>
</dbReference>
<proteinExistence type="predicted"/>
<dbReference type="PROSITE" id="PS51832">
    <property type="entry name" value="HD_GYP"/>
    <property type="match status" value="1"/>
</dbReference>
<evidence type="ECO:0000259" key="1">
    <source>
        <dbReference type="PROSITE" id="PS51831"/>
    </source>
</evidence>
<name>A0A9D8KDF2_9DELT</name>
<dbReference type="Gene3D" id="1.10.3210.10">
    <property type="entry name" value="Hypothetical protein af1432"/>
    <property type="match status" value="1"/>
</dbReference>
<dbReference type="EMBL" id="JAFGIX010000010">
    <property type="protein sequence ID" value="MBN1572039.1"/>
    <property type="molecule type" value="Genomic_DNA"/>
</dbReference>
<dbReference type="PROSITE" id="PS51831">
    <property type="entry name" value="HD"/>
    <property type="match status" value="1"/>
</dbReference>
<dbReference type="InterPro" id="IPR003607">
    <property type="entry name" value="HD/PDEase_dom"/>
</dbReference>
<dbReference type="InterPro" id="IPR006675">
    <property type="entry name" value="HDIG_dom"/>
</dbReference>
<dbReference type="PANTHER" id="PTHR43155:SF2">
    <property type="entry name" value="CYCLIC DI-GMP PHOSPHODIESTERASE PA4108"/>
    <property type="match status" value="1"/>
</dbReference>
<feature type="domain" description="HD" evidence="1">
    <location>
        <begin position="199"/>
        <end position="321"/>
    </location>
</feature>
<dbReference type="InterPro" id="IPR006674">
    <property type="entry name" value="HD_domain"/>
</dbReference>
<dbReference type="NCBIfam" id="TIGR00277">
    <property type="entry name" value="HDIG"/>
    <property type="match status" value="1"/>
</dbReference>
<dbReference type="Proteomes" id="UP000809273">
    <property type="component" value="Unassembled WGS sequence"/>
</dbReference>